<keyword evidence="1" id="KW-0479">Metal-binding</keyword>
<reference evidence="4 5" key="1">
    <citation type="journal article" date="2022" name="Nat. Ecol. Evol.">
        <title>A masculinizing supergene underlies an exaggerated male reproductive morph in a spider.</title>
        <authorList>
            <person name="Hendrickx F."/>
            <person name="De Corte Z."/>
            <person name="Sonet G."/>
            <person name="Van Belleghem S.M."/>
            <person name="Kostlbacher S."/>
            <person name="Vangestel C."/>
        </authorList>
    </citation>
    <scope>NUCLEOTIDE SEQUENCE [LARGE SCALE GENOMIC DNA]</scope>
    <source>
        <strain evidence="4">W744_W776</strain>
    </source>
</reference>
<feature type="region of interest" description="Disordered" evidence="2">
    <location>
        <begin position="1"/>
        <end position="88"/>
    </location>
</feature>
<accession>A0AAV6VA79</accession>
<keyword evidence="5" id="KW-1185">Reference proteome</keyword>
<dbReference type="AlphaFoldDB" id="A0AAV6VA79"/>
<dbReference type="InterPro" id="IPR013087">
    <property type="entry name" value="Znf_C2H2_type"/>
</dbReference>
<evidence type="ECO:0000313" key="5">
    <source>
        <dbReference type="Proteomes" id="UP000827092"/>
    </source>
</evidence>
<gene>
    <name evidence="4" type="ORF">JTE90_022985</name>
</gene>
<dbReference type="EMBL" id="JAFNEN010000124">
    <property type="protein sequence ID" value="KAG8193357.1"/>
    <property type="molecule type" value="Genomic_DNA"/>
</dbReference>
<comment type="caution">
    <text evidence="4">The sequence shown here is derived from an EMBL/GenBank/DDBJ whole genome shotgun (WGS) entry which is preliminary data.</text>
</comment>
<evidence type="ECO:0000256" key="2">
    <source>
        <dbReference type="SAM" id="MobiDB-lite"/>
    </source>
</evidence>
<sequence>MPSESTSELKQLENQAATASSSENTDEPQPENQEANASSSSDPQPGCSYQSLPDVMKMIEGITSDTPPEEITFPVIPESSEESDDEDDVVKEEQVLDESNKFLFCGECGRCFKKENMLKRHKSILREAVEMFIMTAQMFKINNYYCLMLGSLHAQGPRFGSLF</sequence>
<evidence type="ECO:0000256" key="1">
    <source>
        <dbReference type="PROSITE-ProRule" id="PRU00042"/>
    </source>
</evidence>
<feature type="compositionally biased region" description="Polar residues" evidence="2">
    <location>
        <begin position="1"/>
        <end position="23"/>
    </location>
</feature>
<keyword evidence="1" id="KW-0862">Zinc</keyword>
<name>A0AAV6VA79_9ARAC</name>
<dbReference type="GO" id="GO:0008270">
    <property type="term" value="F:zinc ion binding"/>
    <property type="evidence" value="ECO:0007669"/>
    <property type="project" value="UniProtKB-KW"/>
</dbReference>
<evidence type="ECO:0000313" key="4">
    <source>
        <dbReference type="EMBL" id="KAG8193357.1"/>
    </source>
</evidence>
<proteinExistence type="predicted"/>
<organism evidence="4 5">
    <name type="scientific">Oedothorax gibbosus</name>
    <dbReference type="NCBI Taxonomy" id="931172"/>
    <lineage>
        <taxon>Eukaryota</taxon>
        <taxon>Metazoa</taxon>
        <taxon>Ecdysozoa</taxon>
        <taxon>Arthropoda</taxon>
        <taxon>Chelicerata</taxon>
        <taxon>Arachnida</taxon>
        <taxon>Araneae</taxon>
        <taxon>Araneomorphae</taxon>
        <taxon>Entelegynae</taxon>
        <taxon>Araneoidea</taxon>
        <taxon>Linyphiidae</taxon>
        <taxon>Erigoninae</taxon>
        <taxon>Oedothorax</taxon>
    </lineage>
</organism>
<dbReference type="PROSITE" id="PS50157">
    <property type="entry name" value="ZINC_FINGER_C2H2_2"/>
    <property type="match status" value="1"/>
</dbReference>
<feature type="domain" description="C2H2-type" evidence="3">
    <location>
        <begin position="103"/>
        <end position="124"/>
    </location>
</feature>
<dbReference type="Proteomes" id="UP000827092">
    <property type="component" value="Unassembled WGS sequence"/>
</dbReference>
<protein>
    <recommendedName>
        <fullName evidence="3">C2H2-type domain-containing protein</fullName>
    </recommendedName>
</protein>
<keyword evidence="1" id="KW-0863">Zinc-finger</keyword>
<evidence type="ECO:0000259" key="3">
    <source>
        <dbReference type="PROSITE" id="PS50157"/>
    </source>
</evidence>
<feature type="compositionally biased region" description="Polar residues" evidence="2">
    <location>
        <begin position="30"/>
        <end position="51"/>
    </location>
</feature>
<feature type="compositionally biased region" description="Acidic residues" evidence="2">
    <location>
        <begin position="79"/>
        <end position="88"/>
    </location>
</feature>